<reference evidence="2" key="1">
    <citation type="journal article" date="2019" name="Int. J. Syst. Evol. Microbiol.">
        <title>The Global Catalogue of Microorganisms (GCM) 10K type strain sequencing project: providing services to taxonomists for standard genome sequencing and annotation.</title>
        <authorList>
            <consortium name="The Broad Institute Genomics Platform"/>
            <consortium name="The Broad Institute Genome Sequencing Center for Infectious Disease"/>
            <person name="Wu L."/>
            <person name="Ma J."/>
        </authorList>
    </citation>
    <scope>NUCLEOTIDE SEQUENCE [LARGE SCALE GENOMIC DNA]</scope>
    <source>
        <strain evidence="2">CECT 7798</strain>
    </source>
</reference>
<dbReference type="PANTHER" id="PTHR37691">
    <property type="entry name" value="BLR3518 PROTEIN"/>
    <property type="match status" value="1"/>
</dbReference>
<dbReference type="SUPFAM" id="SSF75169">
    <property type="entry name" value="DsrEFH-like"/>
    <property type="match status" value="1"/>
</dbReference>
<gene>
    <name evidence="1" type="ORF">ACFONJ_14080</name>
</gene>
<dbReference type="PANTHER" id="PTHR37691:SF1">
    <property type="entry name" value="BLR3518 PROTEIN"/>
    <property type="match status" value="1"/>
</dbReference>
<proteinExistence type="predicted"/>
<evidence type="ECO:0000313" key="1">
    <source>
        <dbReference type="EMBL" id="MFC3757099.1"/>
    </source>
</evidence>
<protein>
    <submittedName>
        <fullName evidence="1">DsrE family protein</fullName>
    </submittedName>
</protein>
<dbReference type="Gene3D" id="3.40.1260.10">
    <property type="entry name" value="DsrEFH-like"/>
    <property type="match status" value="1"/>
</dbReference>
<comment type="caution">
    <text evidence="1">The sequence shown here is derived from an EMBL/GenBank/DDBJ whole genome shotgun (WGS) entry which is preliminary data.</text>
</comment>
<keyword evidence="2" id="KW-1185">Reference proteome</keyword>
<dbReference type="InterPro" id="IPR027396">
    <property type="entry name" value="DsrEFH-like"/>
</dbReference>
<name>A0ABV7XX15_9FLAO</name>
<dbReference type="RefSeq" id="WP_378170292.1">
    <property type="nucleotide sequence ID" value="NZ_JBHRYO010000002.1"/>
</dbReference>
<dbReference type="Pfam" id="PF02635">
    <property type="entry name" value="DsrE"/>
    <property type="match status" value="1"/>
</dbReference>
<organism evidence="1 2">
    <name type="scientific">Chryseobacterium tructae</name>
    <dbReference type="NCBI Taxonomy" id="1037380"/>
    <lineage>
        <taxon>Bacteria</taxon>
        <taxon>Pseudomonadati</taxon>
        <taxon>Bacteroidota</taxon>
        <taxon>Flavobacteriia</taxon>
        <taxon>Flavobacteriales</taxon>
        <taxon>Weeksellaceae</taxon>
        <taxon>Chryseobacterium group</taxon>
        <taxon>Chryseobacterium</taxon>
    </lineage>
</organism>
<evidence type="ECO:0000313" key="2">
    <source>
        <dbReference type="Proteomes" id="UP001595735"/>
    </source>
</evidence>
<dbReference type="InterPro" id="IPR003787">
    <property type="entry name" value="Sulphur_relay_DsrE/F-like"/>
</dbReference>
<accession>A0ABV7XX15</accession>
<dbReference type="Proteomes" id="UP001595735">
    <property type="component" value="Unassembled WGS sequence"/>
</dbReference>
<sequence length="159" mass="18365">MRHLKKQISRNWVKVVILSLVFLTLKLNAQKTSMEDFQIAKATHKSYQAMYVINESDKNKIDALIRNIGNALEDPRLKNKLKIVLLAFGGGVEIFKKNNTYESQLLSLKDKGVVFLQCENTLREKHISKDELYEFIHYTPSGNGEIILRQYEGWAIVKP</sequence>
<dbReference type="EMBL" id="JBHRYO010000002">
    <property type="protein sequence ID" value="MFC3757099.1"/>
    <property type="molecule type" value="Genomic_DNA"/>
</dbReference>